<name>A0ABU9XZK9_9SPHN</name>
<protein>
    <submittedName>
        <fullName evidence="2">Uncharacterized protein</fullName>
    </submittedName>
</protein>
<evidence type="ECO:0000313" key="3">
    <source>
        <dbReference type="Proteomes" id="UP001419910"/>
    </source>
</evidence>
<comment type="caution">
    <text evidence="2">The sequence shown here is derived from an EMBL/GenBank/DDBJ whole genome shotgun (WGS) entry which is preliminary data.</text>
</comment>
<dbReference type="Proteomes" id="UP001419910">
    <property type="component" value="Unassembled WGS sequence"/>
</dbReference>
<keyword evidence="3" id="KW-1185">Reference proteome</keyword>
<dbReference type="RefSeq" id="WP_343891612.1">
    <property type="nucleotide sequence ID" value="NZ_BAAAEH010000047.1"/>
</dbReference>
<evidence type="ECO:0000313" key="2">
    <source>
        <dbReference type="EMBL" id="MEN2788952.1"/>
    </source>
</evidence>
<accession>A0ABU9XZK9</accession>
<gene>
    <name evidence="2" type="ORF">ABC974_04885</name>
</gene>
<evidence type="ECO:0000256" key="1">
    <source>
        <dbReference type="SAM" id="MobiDB-lite"/>
    </source>
</evidence>
<dbReference type="EMBL" id="JBDIME010000003">
    <property type="protein sequence ID" value="MEN2788952.1"/>
    <property type="molecule type" value="Genomic_DNA"/>
</dbReference>
<sequence length="91" mass="9298">MTDMGASAAPGGALEAQSGKHTATGYEKSEMVGGSLVTEKWSNQSSTGSYQMMVAGRFMISAEGGAPSTDTLRQAVATVDKGALAGMVRHE</sequence>
<feature type="region of interest" description="Disordered" evidence="1">
    <location>
        <begin position="1"/>
        <end position="31"/>
    </location>
</feature>
<reference evidence="2 3" key="1">
    <citation type="submission" date="2024-05" db="EMBL/GenBank/DDBJ databases">
        <authorList>
            <person name="Liu Q."/>
            <person name="Xin Y.-H."/>
        </authorList>
    </citation>
    <scope>NUCLEOTIDE SEQUENCE [LARGE SCALE GENOMIC DNA]</scope>
    <source>
        <strain evidence="2 3">CGMCC 1.10181</strain>
    </source>
</reference>
<proteinExistence type="predicted"/>
<organism evidence="2 3">
    <name type="scientific">Sphingomonas oligophenolica</name>
    <dbReference type="NCBI Taxonomy" id="301154"/>
    <lineage>
        <taxon>Bacteria</taxon>
        <taxon>Pseudomonadati</taxon>
        <taxon>Pseudomonadota</taxon>
        <taxon>Alphaproteobacteria</taxon>
        <taxon>Sphingomonadales</taxon>
        <taxon>Sphingomonadaceae</taxon>
        <taxon>Sphingomonas</taxon>
    </lineage>
</organism>